<keyword evidence="1" id="KW-1133">Transmembrane helix</keyword>
<gene>
    <name evidence="2" type="ORF">CDAUBV1_LOCUS3916</name>
</gene>
<dbReference type="EMBL" id="CAXLJL010000098">
    <property type="protein sequence ID" value="CAL5131495.1"/>
    <property type="molecule type" value="Genomic_DNA"/>
</dbReference>
<comment type="caution">
    <text evidence="2">The sequence shown here is derived from an EMBL/GenBank/DDBJ whole genome shotgun (WGS) entry which is preliminary data.</text>
</comment>
<evidence type="ECO:0000256" key="1">
    <source>
        <dbReference type="SAM" id="Phobius"/>
    </source>
</evidence>
<dbReference type="Proteomes" id="UP001497525">
    <property type="component" value="Unassembled WGS sequence"/>
</dbReference>
<name>A0AAV2T2N7_CALDB</name>
<reference evidence="2" key="1">
    <citation type="submission" date="2024-06" db="EMBL/GenBank/DDBJ databases">
        <authorList>
            <person name="Liu X."/>
            <person name="Lenzi L."/>
            <person name="Haldenby T S."/>
            <person name="Uol C."/>
        </authorList>
    </citation>
    <scope>NUCLEOTIDE SEQUENCE</scope>
</reference>
<feature type="transmembrane region" description="Helical" evidence="1">
    <location>
        <begin position="75"/>
        <end position="95"/>
    </location>
</feature>
<evidence type="ECO:0000313" key="2">
    <source>
        <dbReference type="EMBL" id="CAL5131495.1"/>
    </source>
</evidence>
<keyword evidence="1" id="KW-0812">Transmembrane</keyword>
<organism evidence="2 3">
    <name type="scientific">Calicophoron daubneyi</name>
    <name type="common">Rumen fluke</name>
    <name type="synonym">Paramphistomum daubneyi</name>
    <dbReference type="NCBI Taxonomy" id="300641"/>
    <lineage>
        <taxon>Eukaryota</taxon>
        <taxon>Metazoa</taxon>
        <taxon>Spiralia</taxon>
        <taxon>Lophotrochozoa</taxon>
        <taxon>Platyhelminthes</taxon>
        <taxon>Trematoda</taxon>
        <taxon>Digenea</taxon>
        <taxon>Plagiorchiida</taxon>
        <taxon>Pronocephalata</taxon>
        <taxon>Paramphistomoidea</taxon>
        <taxon>Paramphistomidae</taxon>
        <taxon>Calicophoron</taxon>
    </lineage>
</organism>
<keyword evidence="1" id="KW-0472">Membrane</keyword>
<accession>A0AAV2T2N7</accession>
<sequence length="161" mass="18006">MEILFVSPSQINQSTSDPKSRVESNQRLEVPYGNTPSQDFRAKCVKLEDTSVPHIWSFTFISIDNELMFQFGGSVLVPLGLPITVAVVLPAGLIIPPIILLKIRPFDYGCGKPFSAHPCLRGSKSCCISGYRFEITEENRTEAVPYRGSEFEEAEEYQSKK</sequence>
<proteinExistence type="predicted"/>
<protein>
    <submittedName>
        <fullName evidence="2">Uncharacterized protein</fullName>
    </submittedName>
</protein>
<evidence type="ECO:0000313" key="3">
    <source>
        <dbReference type="Proteomes" id="UP001497525"/>
    </source>
</evidence>
<dbReference type="AlphaFoldDB" id="A0AAV2T2N7"/>